<dbReference type="CDD" id="cd19411">
    <property type="entry name" value="MCP2201-like_sensor"/>
    <property type="match status" value="1"/>
</dbReference>
<comment type="subcellular location">
    <subcellularLocation>
        <location evidence="1">Membrane</location>
    </subcellularLocation>
</comment>
<evidence type="ECO:0000259" key="7">
    <source>
        <dbReference type="PROSITE" id="PS50111"/>
    </source>
</evidence>
<dbReference type="GO" id="GO:0004888">
    <property type="term" value="F:transmembrane signaling receptor activity"/>
    <property type="evidence" value="ECO:0007669"/>
    <property type="project" value="InterPro"/>
</dbReference>
<dbReference type="EMBL" id="JACEZU010000003">
    <property type="protein sequence ID" value="MBA5687042.1"/>
    <property type="molecule type" value="Genomic_DNA"/>
</dbReference>
<evidence type="ECO:0000256" key="3">
    <source>
        <dbReference type="ARBA" id="ARBA00029447"/>
    </source>
</evidence>
<dbReference type="Proteomes" id="UP000573499">
    <property type="component" value="Unassembled WGS sequence"/>
</dbReference>
<evidence type="ECO:0000256" key="5">
    <source>
        <dbReference type="SAM" id="MobiDB-lite"/>
    </source>
</evidence>
<organism evidence="8 9">
    <name type="scientific">Rugamonas apoptosis</name>
    <dbReference type="NCBI Taxonomy" id="2758570"/>
    <lineage>
        <taxon>Bacteria</taxon>
        <taxon>Pseudomonadati</taxon>
        <taxon>Pseudomonadota</taxon>
        <taxon>Betaproteobacteria</taxon>
        <taxon>Burkholderiales</taxon>
        <taxon>Oxalobacteraceae</taxon>
        <taxon>Telluria group</taxon>
        <taxon>Rugamonas</taxon>
    </lineage>
</organism>
<dbReference type="GO" id="GO:0005886">
    <property type="term" value="C:plasma membrane"/>
    <property type="evidence" value="ECO:0007669"/>
    <property type="project" value="TreeGrafter"/>
</dbReference>
<evidence type="ECO:0000313" key="8">
    <source>
        <dbReference type="EMBL" id="MBA5687042.1"/>
    </source>
</evidence>
<keyword evidence="6" id="KW-1133">Transmembrane helix</keyword>
<feature type="domain" description="Methyl-accepting transducer" evidence="7">
    <location>
        <begin position="272"/>
        <end position="501"/>
    </location>
</feature>
<feature type="region of interest" description="Disordered" evidence="5">
    <location>
        <begin position="523"/>
        <end position="546"/>
    </location>
</feature>
<keyword evidence="6" id="KW-0472">Membrane</keyword>
<dbReference type="GO" id="GO:0006935">
    <property type="term" value="P:chemotaxis"/>
    <property type="evidence" value="ECO:0007669"/>
    <property type="project" value="InterPro"/>
</dbReference>
<dbReference type="SUPFAM" id="SSF58104">
    <property type="entry name" value="Methyl-accepting chemotaxis protein (MCP) signaling domain"/>
    <property type="match status" value="1"/>
</dbReference>
<gene>
    <name evidence="8" type="ORF">H3H39_08250</name>
</gene>
<dbReference type="PANTHER" id="PTHR43531:SF14">
    <property type="entry name" value="METHYL-ACCEPTING CHEMOTAXIS PROTEIN I-RELATED"/>
    <property type="match status" value="1"/>
</dbReference>
<dbReference type="AlphaFoldDB" id="A0A7W2F8J3"/>
<dbReference type="RefSeq" id="WP_182152874.1">
    <property type="nucleotide sequence ID" value="NZ_JACEZU010000003.1"/>
</dbReference>
<keyword evidence="2" id="KW-0488">Methylation</keyword>
<dbReference type="InterPro" id="IPR004089">
    <property type="entry name" value="MCPsignal_dom"/>
</dbReference>
<protein>
    <submittedName>
        <fullName evidence="8">MCP four helix bundle domain-containing protein</fullName>
    </submittedName>
</protein>
<accession>A0A7W2F8J3</accession>
<evidence type="ECO:0000256" key="2">
    <source>
        <dbReference type="ARBA" id="ARBA00022481"/>
    </source>
</evidence>
<dbReference type="PROSITE" id="PS50111">
    <property type="entry name" value="CHEMOTAXIS_TRANSDUC_2"/>
    <property type="match status" value="1"/>
</dbReference>
<keyword evidence="6" id="KW-0812">Transmembrane</keyword>
<comment type="similarity">
    <text evidence="3">Belongs to the methyl-accepting chemotaxis (MCP) protein family.</text>
</comment>
<dbReference type="Pfam" id="PF00015">
    <property type="entry name" value="MCPsignal"/>
    <property type="match status" value="1"/>
</dbReference>
<proteinExistence type="inferred from homology"/>
<dbReference type="InterPro" id="IPR047347">
    <property type="entry name" value="YvaQ-like_sensor"/>
</dbReference>
<keyword evidence="9" id="KW-1185">Reference proteome</keyword>
<dbReference type="InterPro" id="IPR024478">
    <property type="entry name" value="HlyB_4HB_MCP"/>
</dbReference>
<dbReference type="PRINTS" id="PR00260">
    <property type="entry name" value="CHEMTRNSDUCR"/>
</dbReference>
<evidence type="ECO:0000256" key="1">
    <source>
        <dbReference type="ARBA" id="ARBA00004370"/>
    </source>
</evidence>
<dbReference type="Pfam" id="PF12729">
    <property type="entry name" value="4HB_MCP_1"/>
    <property type="match status" value="1"/>
</dbReference>
<feature type="transmembrane region" description="Helical" evidence="6">
    <location>
        <begin position="192"/>
        <end position="211"/>
    </location>
</feature>
<dbReference type="Gene3D" id="1.10.287.950">
    <property type="entry name" value="Methyl-accepting chemotaxis protein"/>
    <property type="match status" value="1"/>
</dbReference>
<dbReference type="SMART" id="SM00283">
    <property type="entry name" value="MA"/>
    <property type="match status" value="1"/>
</dbReference>
<evidence type="ECO:0000313" key="9">
    <source>
        <dbReference type="Proteomes" id="UP000573499"/>
    </source>
</evidence>
<sequence length="556" mass="58168">MNTTRFKVATLLMAGFGTVCVFLAAVIALGLSEQGKLNAVAASMAGDRWPRIELATHVRLRVTDIAVALRNVMLTDDPAVRRRQIDDIATFRGEIDANTAELDRRVVSAGGRAALQQVVASLQAYAVGQEQLIAMVQSGRDAAARAYLNESVKPMLQACRDAMAAQISNEVALMNASREEAVQAYAATRFKMLGLGALALLCSTAVAALIIGRLRRELGGEPGWAATVAARVAEGDLTGAIALRPGDRSSMMYEMEHMRDHLGRLVGLVRRDADQIASASAQIAAGNLDLSARTEQQAASLEETAAAMEQLSVTVEQNSASAEAANQLARQASAAAERGGEAVAAVTERMDDITRSARQMAEIIGLIDGIAFQTNILSLNAAVEAARAGDAGRGFAVVASEVRQLAQRSAAAAQQIGQLIATATGQAHAGAAMVAQTGGAMRDIIDSVARVEAIMAQIRHASAEQHSGIVACSRAVVDMDQGTQQNAALVEQVAAAAQSMQEQAGQLALAVSRFRIDDAAPPAHVQGRSAAPHQREARPQGRAVRPARALALAEAA</sequence>
<name>A0A7W2F8J3_9BURK</name>
<dbReference type="FunFam" id="1.10.287.950:FF:000001">
    <property type="entry name" value="Methyl-accepting chemotaxis sensory transducer"/>
    <property type="match status" value="1"/>
</dbReference>
<evidence type="ECO:0000256" key="4">
    <source>
        <dbReference type="PROSITE-ProRule" id="PRU00284"/>
    </source>
</evidence>
<dbReference type="GO" id="GO:0007165">
    <property type="term" value="P:signal transduction"/>
    <property type="evidence" value="ECO:0007669"/>
    <property type="project" value="UniProtKB-KW"/>
</dbReference>
<dbReference type="PANTHER" id="PTHR43531">
    <property type="entry name" value="PROTEIN ICFG"/>
    <property type="match status" value="1"/>
</dbReference>
<keyword evidence="4" id="KW-0807">Transducer</keyword>
<reference evidence="8 9" key="1">
    <citation type="submission" date="2020-07" db="EMBL/GenBank/DDBJ databases">
        <title>Novel species isolated from subtropical streams in China.</title>
        <authorList>
            <person name="Lu H."/>
        </authorList>
    </citation>
    <scope>NUCLEOTIDE SEQUENCE [LARGE SCALE GENOMIC DNA]</scope>
    <source>
        <strain evidence="8 9">LX47W</strain>
    </source>
</reference>
<dbReference type="InterPro" id="IPR051310">
    <property type="entry name" value="MCP_chemotaxis"/>
</dbReference>
<dbReference type="InterPro" id="IPR004090">
    <property type="entry name" value="Chemotax_Me-accpt_rcpt"/>
</dbReference>
<comment type="caution">
    <text evidence="8">The sequence shown here is derived from an EMBL/GenBank/DDBJ whole genome shotgun (WGS) entry which is preliminary data.</text>
</comment>
<evidence type="ECO:0000256" key="6">
    <source>
        <dbReference type="SAM" id="Phobius"/>
    </source>
</evidence>